<evidence type="ECO:0000256" key="5">
    <source>
        <dbReference type="ARBA" id="ARBA00022500"/>
    </source>
</evidence>
<evidence type="ECO:0000256" key="8">
    <source>
        <dbReference type="SAM" id="MobiDB-lite"/>
    </source>
</evidence>
<accession>A0AAN4UMD5</accession>
<organism evidence="10 13">
    <name type="scientific">Allgaiera indica</name>
    <dbReference type="NCBI Taxonomy" id="765699"/>
    <lineage>
        <taxon>Bacteria</taxon>
        <taxon>Pseudomonadati</taxon>
        <taxon>Pseudomonadota</taxon>
        <taxon>Alphaproteobacteria</taxon>
        <taxon>Rhodobacterales</taxon>
        <taxon>Paracoccaceae</taxon>
        <taxon>Allgaiera</taxon>
    </lineage>
</organism>
<dbReference type="Gene3D" id="2.30.330.10">
    <property type="entry name" value="SpoA-like"/>
    <property type="match status" value="1"/>
</dbReference>
<comment type="caution">
    <text evidence="10">The sequence shown here is derived from an EMBL/GenBank/DDBJ whole genome shotgun (WGS) entry which is preliminary data.</text>
</comment>
<dbReference type="InterPro" id="IPR051469">
    <property type="entry name" value="FliN/MopA/SpaO"/>
</dbReference>
<proteinExistence type="inferred from homology"/>
<feature type="domain" description="Flagellar motor switch protein FliN-like C-terminal" evidence="9">
    <location>
        <begin position="37"/>
        <end position="107"/>
    </location>
</feature>
<dbReference type="GO" id="GO:0003774">
    <property type="term" value="F:cytoskeletal motor activity"/>
    <property type="evidence" value="ECO:0007669"/>
    <property type="project" value="InterPro"/>
</dbReference>
<keyword evidence="4" id="KW-1003">Cell membrane</keyword>
<comment type="similarity">
    <text evidence="2">Belongs to the FliN/MopA/SpaO family.</text>
</comment>
<dbReference type="InterPro" id="IPR001172">
    <property type="entry name" value="FliN_T3SS_HrcQb"/>
</dbReference>
<protein>
    <recommendedName>
        <fullName evidence="3">Flagellar motor switch protein FliN</fullName>
    </recommendedName>
</protein>
<evidence type="ECO:0000313" key="11">
    <source>
        <dbReference type="EMBL" id="SDW53100.1"/>
    </source>
</evidence>
<evidence type="ECO:0000313" key="13">
    <source>
        <dbReference type="Proteomes" id="UP000634647"/>
    </source>
</evidence>
<dbReference type="RefSeq" id="WP_035842870.1">
    <property type="nucleotide sequence ID" value="NZ_BNAB01000001.1"/>
</dbReference>
<evidence type="ECO:0000313" key="12">
    <source>
        <dbReference type="Proteomes" id="UP000199541"/>
    </source>
</evidence>
<keyword evidence="11" id="KW-0282">Flagellum</keyword>
<evidence type="ECO:0000256" key="2">
    <source>
        <dbReference type="ARBA" id="ARBA00009226"/>
    </source>
</evidence>
<evidence type="ECO:0000256" key="4">
    <source>
        <dbReference type="ARBA" id="ARBA00022475"/>
    </source>
</evidence>
<evidence type="ECO:0000256" key="1">
    <source>
        <dbReference type="ARBA" id="ARBA00004413"/>
    </source>
</evidence>
<evidence type="ECO:0000259" key="9">
    <source>
        <dbReference type="Pfam" id="PF01052"/>
    </source>
</evidence>
<gene>
    <name evidence="10" type="ORF">GCM10008024_00460</name>
    <name evidence="11" type="ORF">SAMN05444006_104172</name>
</gene>
<keyword evidence="12" id="KW-1185">Reference proteome</keyword>
<dbReference type="GO" id="GO:0005886">
    <property type="term" value="C:plasma membrane"/>
    <property type="evidence" value="ECO:0007669"/>
    <property type="project" value="UniProtKB-SubCell"/>
</dbReference>
<evidence type="ECO:0000313" key="10">
    <source>
        <dbReference type="EMBL" id="GHD98140.1"/>
    </source>
</evidence>
<dbReference type="PANTHER" id="PTHR43484:SF1">
    <property type="entry name" value="FLAGELLAR MOTOR SWITCH PROTEIN FLIN"/>
    <property type="match status" value="1"/>
</dbReference>
<reference evidence="11 12" key="2">
    <citation type="submission" date="2016-10" db="EMBL/GenBank/DDBJ databases">
        <authorList>
            <person name="Varghese N."/>
            <person name="Submissions S."/>
        </authorList>
    </citation>
    <scope>NUCLEOTIDE SEQUENCE [LARGE SCALE GENOMIC DNA]</scope>
    <source>
        <strain evidence="11 12">DSM 24802</strain>
    </source>
</reference>
<keyword evidence="11" id="KW-0966">Cell projection</keyword>
<dbReference type="Proteomes" id="UP000199541">
    <property type="component" value="Unassembled WGS sequence"/>
</dbReference>
<comment type="subcellular location">
    <subcellularLocation>
        <location evidence="1">Cell membrane</location>
        <topology evidence="1">Peripheral membrane protein</topology>
        <orientation evidence="1">Cytoplasmic side</orientation>
    </subcellularLocation>
</comment>
<keyword evidence="11" id="KW-0969">Cilium</keyword>
<dbReference type="Proteomes" id="UP000634647">
    <property type="component" value="Unassembled WGS sequence"/>
</dbReference>
<dbReference type="PANTHER" id="PTHR43484">
    <property type="match status" value="1"/>
</dbReference>
<dbReference type="GO" id="GO:0006935">
    <property type="term" value="P:chemotaxis"/>
    <property type="evidence" value="ECO:0007669"/>
    <property type="project" value="UniProtKB-KW"/>
</dbReference>
<keyword evidence="6" id="KW-0283">Flagellar rotation</keyword>
<dbReference type="InterPro" id="IPR036429">
    <property type="entry name" value="SpoA-like_sf"/>
</dbReference>
<feature type="region of interest" description="Disordered" evidence="8">
    <location>
        <begin position="1"/>
        <end position="21"/>
    </location>
</feature>
<reference evidence="10" key="3">
    <citation type="submission" date="2023-06" db="EMBL/GenBank/DDBJ databases">
        <authorList>
            <person name="Sun Q."/>
            <person name="Zhou Y."/>
        </authorList>
    </citation>
    <scope>NUCLEOTIDE SEQUENCE</scope>
    <source>
        <strain evidence="10">CGMCC 1.10859</strain>
    </source>
</reference>
<dbReference type="Pfam" id="PF01052">
    <property type="entry name" value="FliMN_C"/>
    <property type="match status" value="1"/>
</dbReference>
<sequence>MTSKSNNPAAPTEVEVEPLEPPAEMSKAMRAIKNASIDAVKVTMTVEIGRVSMSIKELRQTRQGTVIPLDRAVGDPIDIRANGSLIARGEVVATEGHKYGIRVTEIVSPDDLEDAS</sequence>
<dbReference type="EMBL" id="BNAB01000001">
    <property type="protein sequence ID" value="GHD98140.1"/>
    <property type="molecule type" value="Genomic_DNA"/>
</dbReference>
<dbReference type="SUPFAM" id="SSF101801">
    <property type="entry name" value="Surface presentation of antigens (SPOA)"/>
    <property type="match status" value="1"/>
</dbReference>
<keyword evidence="7" id="KW-0472">Membrane</keyword>
<name>A0AAN4UMD5_9RHOB</name>
<evidence type="ECO:0000256" key="6">
    <source>
        <dbReference type="ARBA" id="ARBA00022779"/>
    </source>
</evidence>
<dbReference type="GO" id="GO:0009425">
    <property type="term" value="C:bacterial-type flagellum basal body"/>
    <property type="evidence" value="ECO:0007669"/>
    <property type="project" value="InterPro"/>
</dbReference>
<dbReference type="InterPro" id="IPR001543">
    <property type="entry name" value="FliN-like_C"/>
</dbReference>
<reference evidence="10" key="1">
    <citation type="journal article" date="2014" name="Int. J. Syst. Evol. Microbiol.">
        <title>Complete genome sequence of Corynebacterium casei LMG S-19264T (=DSM 44701T), isolated from a smear-ripened cheese.</title>
        <authorList>
            <consortium name="US DOE Joint Genome Institute (JGI-PGF)"/>
            <person name="Walter F."/>
            <person name="Albersmeier A."/>
            <person name="Kalinowski J."/>
            <person name="Ruckert C."/>
        </authorList>
    </citation>
    <scope>NUCLEOTIDE SEQUENCE</scope>
    <source>
        <strain evidence="10">CGMCC 1.10859</strain>
    </source>
</reference>
<dbReference type="GO" id="GO:0071973">
    <property type="term" value="P:bacterial-type flagellum-dependent cell motility"/>
    <property type="evidence" value="ECO:0007669"/>
    <property type="project" value="InterPro"/>
</dbReference>
<dbReference type="EMBL" id="FNOB01000004">
    <property type="protein sequence ID" value="SDW53100.1"/>
    <property type="molecule type" value="Genomic_DNA"/>
</dbReference>
<evidence type="ECO:0000256" key="7">
    <source>
        <dbReference type="ARBA" id="ARBA00023136"/>
    </source>
</evidence>
<evidence type="ECO:0000256" key="3">
    <source>
        <dbReference type="ARBA" id="ARBA00021897"/>
    </source>
</evidence>
<keyword evidence="5" id="KW-0145">Chemotaxis</keyword>
<dbReference type="AlphaFoldDB" id="A0AAN4UMD5"/>
<dbReference type="PRINTS" id="PR00956">
    <property type="entry name" value="FLGMOTORFLIN"/>
</dbReference>